<organism evidence="1">
    <name type="scientific">marine metagenome</name>
    <dbReference type="NCBI Taxonomy" id="408172"/>
    <lineage>
        <taxon>unclassified sequences</taxon>
        <taxon>metagenomes</taxon>
        <taxon>ecological metagenomes</taxon>
    </lineage>
</organism>
<evidence type="ECO:0008006" key="2">
    <source>
        <dbReference type="Google" id="ProtNLM"/>
    </source>
</evidence>
<name>A0A382WQI0_9ZZZZ</name>
<dbReference type="AlphaFoldDB" id="A0A382WQI0"/>
<sequence length="187" mass="20422">MVSASGSDLQNLNPSFEFNYSSTEIVVGSDSVGSFYGTIHNTISDTITIAVVRRVNSLPEGWTSSICLGELCYNELIDSVTIQLDLGDSTACGILAWTNGVGIGTVQLDLFDLQNMDEHIIVNLNIYTGSTVGIDINSVFPKQMVLYPAFPNPFNPVTILRYNLPKDGLVNITIHDMMGRIVRTLEN</sequence>
<feature type="non-terminal residue" evidence="1">
    <location>
        <position position="1"/>
    </location>
</feature>
<protein>
    <recommendedName>
        <fullName evidence="2">Secretion system C-terminal sorting domain-containing protein</fullName>
    </recommendedName>
</protein>
<accession>A0A382WQI0</accession>
<feature type="non-terminal residue" evidence="1">
    <location>
        <position position="187"/>
    </location>
</feature>
<dbReference type="EMBL" id="UINC01161570">
    <property type="protein sequence ID" value="SVD60844.1"/>
    <property type="molecule type" value="Genomic_DNA"/>
</dbReference>
<evidence type="ECO:0000313" key="1">
    <source>
        <dbReference type="EMBL" id="SVD60844.1"/>
    </source>
</evidence>
<proteinExistence type="predicted"/>
<gene>
    <name evidence="1" type="ORF">METZ01_LOCUS413698</name>
</gene>
<reference evidence="1" key="1">
    <citation type="submission" date="2018-05" db="EMBL/GenBank/DDBJ databases">
        <authorList>
            <person name="Lanie J.A."/>
            <person name="Ng W.-L."/>
            <person name="Kazmierczak K.M."/>
            <person name="Andrzejewski T.M."/>
            <person name="Davidsen T.M."/>
            <person name="Wayne K.J."/>
            <person name="Tettelin H."/>
            <person name="Glass J.I."/>
            <person name="Rusch D."/>
            <person name="Podicherti R."/>
            <person name="Tsui H.-C.T."/>
            <person name="Winkler M.E."/>
        </authorList>
    </citation>
    <scope>NUCLEOTIDE SEQUENCE</scope>
</reference>